<dbReference type="PANTHER" id="PTHR43409">
    <property type="entry name" value="ANAEROBIC MAGNESIUM-PROTOPORPHYRIN IX MONOMETHYL ESTER CYCLASE-RELATED"/>
    <property type="match status" value="1"/>
</dbReference>
<dbReference type="InterPro" id="IPR058240">
    <property type="entry name" value="rSAM_sf"/>
</dbReference>
<reference evidence="11 12" key="1">
    <citation type="journal article" date="2016" name="Environ. Microbiol.">
        <title>Genomic resolution of a cold subsurface aquifer community provides metabolic insights for novel microbes adapted to high CO concentrations.</title>
        <authorList>
            <person name="Probst A.J."/>
            <person name="Castelle C.J."/>
            <person name="Singh A."/>
            <person name="Brown C.T."/>
            <person name="Anantharaman K."/>
            <person name="Sharon I."/>
            <person name="Hug L.A."/>
            <person name="Burstein D."/>
            <person name="Emerson J.B."/>
            <person name="Thomas B.C."/>
            <person name="Banfield J.F."/>
        </authorList>
    </citation>
    <scope>NUCLEOTIDE SEQUENCE [LARGE SCALE GENOMIC DNA]</scope>
    <source>
        <strain evidence="11">CG2_30_40_21</strain>
    </source>
</reference>
<evidence type="ECO:0000256" key="3">
    <source>
        <dbReference type="ARBA" id="ARBA00022603"/>
    </source>
</evidence>
<keyword evidence="7" id="KW-0408">Iron</keyword>
<dbReference type="CDD" id="cd01335">
    <property type="entry name" value="Radical_SAM"/>
    <property type="match status" value="1"/>
</dbReference>
<keyword evidence="4" id="KW-0808">Transferase</keyword>
<dbReference type="SFLD" id="SFLDG01123">
    <property type="entry name" value="methyltransferase_(Class_B)"/>
    <property type="match status" value="1"/>
</dbReference>
<proteinExistence type="predicted"/>
<keyword evidence="2" id="KW-0004">4Fe-4S</keyword>
<keyword evidence="8" id="KW-0411">Iron-sulfur</keyword>
<feature type="domain" description="Radical SAM core" evidence="10">
    <location>
        <begin position="222"/>
        <end position="454"/>
    </location>
</feature>
<dbReference type="InterPro" id="IPR006158">
    <property type="entry name" value="Cobalamin-bd"/>
</dbReference>
<dbReference type="GO" id="GO:0046872">
    <property type="term" value="F:metal ion binding"/>
    <property type="evidence" value="ECO:0007669"/>
    <property type="project" value="UniProtKB-KW"/>
</dbReference>
<keyword evidence="5" id="KW-0949">S-adenosyl-L-methionine</keyword>
<protein>
    <submittedName>
        <fullName evidence="11">Uncharacterized protein</fullName>
    </submittedName>
</protein>
<dbReference type="InterPro" id="IPR020612">
    <property type="entry name" value="Methylthiotransferase_CS"/>
</dbReference>
<organism evidence="11 12">
    <name type="scientific">Candidatus Desantisbacteria bacterium CG2_30_40_21</name>
    <dbReference type="NCBI Taxonomy" id="1817895"/>
    <lineage>
        <taxon>Bacteria</taxon>
        <taxon>Candidatus Desantisiibacteriota</taxon>
    </lineage>
</organism>
<evidence type="ECO:0000259" key="9">
    <source>
        <dbReference type="PROSITE" id="PS51332"/>
    </source>
</evidence>
<dbReference type="InterPro" id="IPR051198">
    <property type="entry name" value="BchE-like"/>
</dbReference>
<evidence type="ECO:0000259" key="10">
    <source>
        <dbReference type="PROSITE" id="PS51918"/>
    </source>
</evidence>
<dbReference type="SFLD" id="SFLDG01082">
    <property type="entry name" value="B12-binding_domain_containing"/>
    <property type="match status" value="1"/>
</dbReference>
<sequence length="503" mass="56838">MHITLICPPWYSMDTSPITSNNLGLGYIGAYLIQHGHRVTIIDGVSCGNKNSVRVSTKYQRVYRIGLDYDEIVSRIPIATDMIGITAQFVNHAQIIRELSLKIKAKYSHLPLVLGGAYPSTMPEQALTQQIDFIVVGEGEIPMLELASGISPEKIQGLYYQGKEQIFQTSELQNLSTSELYCQKGEQVTQARVIENLDDIPYPARHLLPAEKYLYTDALGRTSKKRSLEILTSRGCPFRCTFCATHPVFGYKWRARSVSNIILEIKQLICDYGIQHINFIDDNISLDSGRMNSLLDGLIKENLGITWSAVSGLRISTLNKEILEKIQASGGTRINLAVESGDPMMLDAMNKGLDVEKIKEIVGICGKLGLNPRGYLMVGYPGETRESFLKSIKFCEELKIAGMKTFILSIAQPYPKTSLWEMCRKQGYLVRDDIENVLFFSEYPQPNIITPDFDQKEIHFRFKHAQRKLNPLEYWGEKILPRAWIKQMIPKELKDRIVSGGDS</sequence>
<dbReference type="Pfam" id="PF02310">
    <property type="entry name" value="B12-binding"/>
    <property type="match status" value="1"/>
</dbReference>
<dbReference type="InterPro" id="IPR006638">
    <property type="entry name" value="Elp3/MiaA/NifB-like_rSAM"/>
</dbReference>
<evidence type="ECO:0000256" key="5">
    <source>
        <dbReference type="ARBA" id="ARBA00022691"/>
    </source>
</evidence>
<dbReference type="Proteomes" id="UP000183085">
    <property type="component" value="Unassembled WGS sequence"/>
</dbReference>
<keyword evidence="3" id="KW-0489">Methyltransferase</keyword>
<dbReference type="InterPro" id="IPR007197">
    <property type="entry name" value="rSAM"/>
</dbReference>
<dbReference type="EMBL" id="MNYI01000174">
    <property type="protein sequence ID" value="OIP38592.1"/>
    <property type="molecule type" value="Genomic_DNA"/>
</dbReference>
<evidence type="ECO:0000256" key="7">
    <source>
        <dbReference type="ARBA" id="ARBA00023004"/>
    </source>
</evidence>
<dbReference type="PROSITE" id="PS01278">
    <property type="entry name" value="MTTASE_RADICAL"/>
    <property type="match status" value="1"/>
</dbReference>
<keyword evidence="6" id="KW-0479">Metal-binding</keyword>
<dbReference type="GO" id="GO:0051539">
    <property type="term" value="F:4 iron, 4 sulfur cluster binding"/>
    <property type="evidence" value="ECO:0007669"/>
    <property type="project" value="UniProtKB-KW"/>
</dbReference>
<dbReference type="SFLD" id="SFLDS00029">
    <property type="entry name" value="Radical_SAM"/>
    <property type="match status" value="1"/>
</dbReference>
<dbReference type="Gene3D" id="3.80.30.20">
    <property type="entry name" value="tm_1862 like domain"/>
    <property type="match status" value="1"/>
</dbReference>
<dbReference type="PROSITE" id="PS51918">
    <property type="entry name" value="RADICAL_SAM"/>
    <property type="match status" value="1"/>
</dbReference>
<evidence type="ECO:0000256" key="1">
    <source>
        <dbReference type="ARBA" id="ARBA00001966"/>
    </source>
</evidence>
<comment type="cofactor">
    <cofactor evidence="1">
        <name>[4Fe-4S] cluster</name>
        <dbReference type="ChEBI" id="CHEBI:49883"/>
    </cofactor>
</comment>
<dbReference type="SUPFAM" id="SSF102114">
    <property type="entry name" value="Radical SAM enzymes"/>
    <property type="match status" value="1"/>
</dbReference>
<dbReference type="Pfam" id="PF04055">
    <property type="entry name" value="Radical_SAM"/>
    <property type="match status" value="1"/>
</dbReference>
<evidence type="ECO:0000256" key="6">
    <source>
        <dbReference type="ARBA" id="ARBA00022723"/>
    </source>
</evidence>
<dbReference type="PROSITE" id="PS51332">
    <property type="entry name" value="B12_BINDING"/>
    <property type="match status" value="1"/>
</dbReference>
<comment type="caution">
    <text evidence="11">The sequence shown here is derived from an EMBL/GenBank/DDBJ whole genome shotgun (WGS) entry which is preliminary data.</text>
</comment>
<dbReference type="PANTHER" id="PTHR43409:SF7">
    <property type="entry name" value="BLL1977 PROTEIN"/>
    <property type="match status" value="1"/>
</dbReference>
<dbReference type="GO" id="GO:0031419">
    <property type="term" value="F:cobalamin binding"/>
    <property type="evidence" value="ECO:0007669"/>
    <property type="project" value="InterPro"/>
</dbReference>
<evidence type="ECO:0000313" key="11">
    <source>
        <dbReference type="EMBL" id="OIP38592.1"/>
    </source>
</evidence>
<evidence type="ECO:0000313" key="12">
    <source>
        <dbReference type="Proteomes" id="UP000183085"/>
    </source>
</evidence>
<dbReference type="AlphaFoldDB" id="A0A1J5E7G4"/>
<evidence type="ECO:0000256" key="8">
    <source>
        <dbReference type="ARBA" id="ARBA00023014"/>
    </source>
</evidence>
<gene>
    <name evidence="11" type="ORF">AUJ95_06555</name>
</gene>
<name>A0A1J5E7G4_9BACT</name>
<evidence type="ECO:0000256" key="2">
    <source>
        <dbReference type="ARBA" id="ARBA00022485"/>
    </source>
</evidence>
<dbReference type="Gene3D" id="3.40.50.280">
    <property type="entry name" value="Cobalamin-binding domain"/>
    <property type="match status" value="1"/>
</dbReference>
<evidence type="ECO:0000256" key="4">
    <source>
        <dbReference type="ARBA" id="ARBA00022679"/>
    </source>
</evidence>
<dbReference type="STRING" id="1817895.AUJ95_06555"/>
<accession>A0A1J5E7G4</accession>
<dbReference type="InterPro" id="IPR034466">
    <property type="entry name" value="Methyltransferase_Class_B"/>
</dbReference>
<dbReference type="GO" id="GO:0003824">
    <property type="term" value="F:catalytic activity"/>
    <property type="evidence" value="ECO:0007669"/>
    <property type="project" value="InterPro"/>
</dbReference>
<dbReference type="InterPro" id="IPR023404">
    <property type="entry name" value="rSAM_horseshoe"/>
</dbReference>
<feature type="domain" description="B12-binding" evidence="9">
    <location>
        <begin position="8"/>
        <end position="157"/>
    </location>
</feature>
<dbReference type="SMART" id="SM00729">
    <property type="entry name" value="Elp3"/>
    <property type="match status" value="1"/>
</dbReference>